<accession>A0ABV1LK32</accession>
<keyword evidence="2" id="KW-1185">Reference proteome</keyword>
<dbReference type="PANTHER" id="PTHR41791">
    <property type="entry name" value="SSL7039 PROTEIN"/>
    <property type="match status" value="1"/>
</dbReference>
<dbReference type="PANTHER" id="PTHR41791:SF1">
    <property type="entry name" value="SSL7039 PROTEIN"/>
    <property type="match status" value="1"/>
</dbReference>
<name>A0ABV1LK32_9BURK</name>
<dbReference type="NCBIfam" id="TIGR02683">
    <property type="entry name" value="upstrm_HI1419"/>
    <property type="match status" value="1"/>
</dbReference>
<dbReference type="EMBL" id="JAOALG010000001">
    <property type="protein sequence ID" value="MEQ5839573.1"/>
    <property type="molecule type" value="Genomic_DNA"/>
</dbReference>
<gene>
    <name evidence="1" type="ORF">N0A02_09015</name>
</gene>
<evidence type="ECO:0000313" key="1">
    <source>
        <dbReference type="EMBL" id="MEQ5839573.1"/>
    </source>
</evidence>
<dbReference type="Proteomes" id="UP001469089">
    <property type="component" value="Unassembled WGS sequence"/>
</dbReference>
<dbReference type="RefSeq" id="WP_349542020.1">
    <property type="nucleotide sequence ID" value="NZ_JAOALG010000001.1"/>
</dbReference>
<sequence>MYEIYTLPEFDAFQESIKDPIATAAIATRIDRAALGLLGDHKSVGDGVSEMRVDVGQGYRLYYVLRKRTIVLLLCGSDKRDQERAIKLARKLAKEN</sequence>
<evidence type="ECO:0000313" key="2">
    <source>
        <dbReference type="Proteomes" id="UP001469089"/>
    </source>
</evidence>
<dbReference type="InterPro" id="IPR014056">
    <property type="entry name" value="TypeIITA-like_toxin_pred"/>
</dbReference>
<comment type="caution">
    <text evidence="1">The sequence shown here is derived from an EMBL/GenBank/DDBJ whole genome shotgun (WGS) entry which is preliminary data.</text>
</comment>
<proteinExistence type="predicted"/>
<organism evidence="1 2">
    <name type="scientific">Paraburkholderia acidicola</name>
    <dbReference type="NCBI Taxonomy" id="1912599"/>
    <lineage>
        <taxon>Bacteria</taxon>
        <taxon>Pseudomonadati</taxon>
        <taxon>Pseudomonadota</taxon>
        <taxon>Betaproteobacteria</taxon>
        <taxon>Burkholderiales</taxon>
        <taxon>Burkholderiaceae</taxon>
        <taxon>Paraburkholderia</taxon>
    </lineage>
</organism>
<protein>
    <submittedName>
        <fullName evidence="1">Type II toxin-antitoxin system RelE/ParE family toxin</fullName>
    </submittedName>
</protein>
<reference evidence="1 2" key="1">
    <citation type="journal article" date="2024" name="Chem. Sci.">
        <title>Discovery of a lagriamide polyketide by integrated genome mining, isotopic labeling, and untargeted metabolomics.</title>
        <authorList>
            <person name="Fergusson C.H."/>
            <person name="Saulog J."/>
            <person name="Paulo B.S."/>
            <person name="Wilson D.M."/>
            <person name="Liu D.Y."/>
            <person name="Morehouse N.J."/>
            <person name="Waterworth S."/>
            <person name="Barkei J."/>
            <person name="Gray C.A."/>
            <person name="Kwan J.C."/>
            <person name="Eustaquio A.S."/>
            <person name="Linington R.G."/>
        </authorList>
    </citation>
    <scope>NUCLEOTIDE SEQUENCE [LARGE SCALE GENOMIC DNA]</scope>
    <source>
        <strain evidence="1 2">RL17-338-BIF-B</strain>
    </source>
</reference>
<dbReference type="PIRSF" id="PIRSF028744">
    <property type="entry name" value="Addict_mod_HI1419"/>
    <property type="match status" value="1"/>
</dbReference>